<evidence type="ECO:0000256" key="1">
    <source>
        <dbReference type="SAM" id="MobiDB-lite"/>
    </source>
</evidence>
<proteinExistence type="predicted"/>
<dbReference type="Proteomes" id="UP000765509">
    <property type="component" value="Unassembled WGS sequence"/>
</dbReference>
<comment type="caution">
    <text evidence="2">The sequence shown here is derived from an EMBL/GenBank/DDBJ whole genome shotgun (WGS) entry which is preliminary data.</text>
</comment>
<evidence type="ECO:0000313" key="2">
    <source>
        <dbReference type="EMBL" id="MBW0512933.1"/>
    </source>
</evidence>
<accession>A0A9Q3HPL8</accession>
<dbReference type="EMBL" id="AVOT02023070">
    <property type="protein sequence ID" value="MBW0512933.1"/>
    <property type="molecule type" value="Genomic_DNA"/>
</dbReference>
<sequence length="138" mass="16189">MPKTLPGGYELLITHQELYGFGEEHRTLRRMKSIIFQRQGQKDKELVEETKSFIHKPEERAGNDPSFGERRPSSINQLHRCPRTSPKDLRRSREVSRTIKAREKAQPIGTDLTHKGKGSPKWSLQKWKLYSIYRAFEI</sequence>
<organism evidence="2 3">
    <name type="scientific">Austropuccinia psidii MF-1</name>
    <dbReference type="NCBI Taxonomy" id="1389203"/>
    <lineage>
        <taxon>Eukaryota</taxon>
        <taxon>Fungi</taxon>
        <taxon>Dikarya</taxon>
        <taxon>Basidiomycota</taxon>
        <taxon>Pucciniomycotina</taxon>
        <taxon>Pucciniomycetes</taxon>
        <taxon>Pucciniales</taxon>
        <taxon>Sphaerophragmiaceae</taxon>
        <taxon>Austropuccinia</taxon>
    </lineage>
</organism>
<protein>
    <submittedName>
        <fullName evidence="2">Uncharacterized protein</fullName>
    </submittedName>
</protein>
<dbReference type="AlphaFoldDB" id="A0A9Q3HPL8"/>
<keyword evidence="3" id="KW-1185">Reference proteome</keyword>
<gene>
    <name evidence="2" type="ORF">O181_052648</name>
</gene>
<feature type="compositionally biased region" description="Basic and acidic residues" evidence="1">
    <location>
        <begin position="85"/>
        <end position="105"/>
    </location>
</feature>
<feature type="compositionally biased region" description="Basic and acidic residues" evidence="1">
    <location>
        <begin position="49"/>
        <end position="72"/>
    </location>
</feature>
<evidence type="ECO:0000313" key="3">
    <source>
        <dbReference type="Proteomes" id="UP000765509"/>
    </source>
</evidence>
<feature type="region of interest" description="Disordered" evidence="1">
    <location>
        <begin position="49"/>
        <end position="117"/>
    </location>
</feature>
<reference evidence="2" key="1">
    <citation type="submission" date="2021-03" db="EMBL/GenBank/DDBJ databases">
        <title>Draft genome sequence of rust myrtle Austropuccinia psidii MF-1, a brazilian biotype.</title>
        <authorList>
            <person name="Quecine M.C."/>
            <person name="Pachon D.M.R."/>
            <person name="Bonatelli M.L."/>
            <person name="Correr F.H."/>
            <person name="Franceschini L.M."/>
            <person name="Leite T.F."/>
            <person name="Margarido G.R.A."/>
            <person name="Almeida C.A."/>
            <person name="Ferrarezi J.A."/>
            <person name="Labate C.A."/>
        </authorList>
    </citation>
    <scope>NUCLEOTIDE SEQUENCE</scope>
    <source>
        <strain evidence="2">MF-1</strain>
    </source>
</reference>
<name>A0A9Q3HPL8_9BASI</name>